<dbReference type="GO" id="GO:0043752">
    <property type="term" value="F:adenosylcobinamide kinase activity"/>
    <property type="evidence" value="ECO:0007669"/>
    <property type="project" value="InterPro"/>
</dbReference>
<dbReference type="GO" id="GO:0009236">
    <property type="term" value="P:cobalamin biosynthetic process"/>
    <property type="evidence" value="ECO:0007669"/>
    <property type="project" value="InterPro"/>
</dbReference>
<protein>
    <submittedName>
        <fullName evidence="1">Bifunctional adenosylcobinamide kinase/adenosylcobinamide-phosphate guanylyltransferase</fullName>
    </submittedName>
</protein>
<dbReference type="GO" id="GO:0000166">
    <property type="term" value="F:nucleotide binding"/>
    <property type="evidence" value="ECO:0007669"/>
    <property type="project" value="InterPro"/>
</dbReference>
<dbReference type="InterPro" id="IPR003203">
    <property type="entry name" value="CobU/CobP"/>
</dbReference>
<reference evidence="1" key="1">
    <citation type="submission" date="2021-06" db="EMBL/GenBank/DDBJ databases">
        <title>Description of novel taxa of the family Lachnospiraceae.</title>
        <authorList>
            <person name="Chaplin A.V."/>
            <person name="Sokolova S.R."/>
            <person name="Pikina A.P."/>
            <person name="Korzhanova M."/>
            <person name="Belova V."/>
            <person name="Korostin D."/>
            <person name="Efimov B.A."/>
        </authorList>
    </citation>
    <scope>NUCLEOTIDE SEQUENCE</scope>
    <source>
        <strain evidence="1">ASD5720</strain>
    </source>
</reference>
<sequence>MHLYIGGKAQGKRAYVEMAEGGGADIISDYQEVIRRQLRQGQDPIECLRKLLSEKPDVVIICDEVGYGVVPIEKEERDFREAVGRTMCEAAQAARTVVRIVCGIGQRIK</sequence>
<dbReference type="InterPro" id="IPR027417">
    <property type="entry name" value="P-loop_NTPase"/>
</dbReference>
<evidence type="ECO:0000313" key="2">
    <source>
        <dbReference type="Proteomes" id="UP000712157"/>
    </source>
</evidence>
<dbReference type="GO" id="GO:0016779">
    <property type="term" value="F:nucleotidyltransferase activity"/>
    <property type="evidence" value="ECO:0007669"/>
    <property type="project" value="UniProtKB-KW"/>
</dbReference>
<keyword evidence="1" id="KW-0808">Transferase</keyword>
<dbReference type="RefSeq" id="WP_158345787.1">
    <property type="nucleotide sequence ID" value="NZ_JAHQCW010000010.1"/>
</dbReference>
<dbReference type="SUPFAM" id="SSF52540">
    <property type="entry name" value="P-loop containing nucleoside triphosphate hydrolases"/>
    <property type="match status" value="1"/>
</dbReference>
<dbReference type="Gene3D" id="3.40.50.300">
    <property type="entry name" value="P-loop containing nucleotide triphosphate hydrolases"/>
    <property type="match status" value="1"/>
</dbReference>
<dbReference type="AlphaFoldDB" id="A0A949K0G4"/>
<organism evidence="1 2">
    <name type="scientific">Diplocloster agilis</name>
    <dbReference type="NCBI Taxonomy" id="2850323"/>
    <lineage>
        <taxon>Bacteria</taxon>
        <taxon>Bacillati</taxon>
        <taxon>Bacillota</taxon>
        <taxon>Clostridia</taxon>
        <taxon>Lachnospirales</taxon>
        <taxon>Lachnospiraceae</taxon>
        <taxon>Diplocloster</taxon>
    </lineage>
</organism>
<accession>A0A949K0G4</accession>
<keyword evidence="1" id="KW-0418">Kinase</keyword>
<comment type="caution">
    <text evidence="1">The sequence shown here is derived from an EMBL/GenBank/DDBJ whole genome shotgun (WGS) entry which is preliminary data.</text>
</comment>
<keyword evidence="1" id="KW-0548">Nucleotidyltransferase</keyword>
<dbReference type="EMBL" id="JAHQCW010000010">
    <property type="protein sequence ID" value="MBU9736495.1"/>
    <property type="molecule type" value="Genomic_DNA"/>
</dbReference>
<dbReference type="Pfam" id="PF02283">
    <property type="entry name" value="CobU"/>
    <property type="match status" value="1"/>
</dbReference>
<proteinExistence type="predicted"/>
<evidence type="ECO:0000313" key="1">
    <source>
        <dbReference type="EMBL" id="MBU9736495.1"/>
    </source>
</evidence>
<keyword evidence="2" id="KW-1185">Reference proteome</keyword>
<gene>
    <name evidence="1" type="ORF">KTH89_08095</name>
</gene>
<name>A0A949K0G4_9FIRM</name>
<dbReference type="Proteomes" id="UP000712157">
    <property type="component" value="Unassembled WGS sequence"/>
</dbReference>